<dbReference type="InterPro" id="IPR036063">
    <property type="entry name" value="Smr_dom_sf"/>
</dbReference>
<sequence>MHGLTLWETKEEIINHLEECRIRKGGEIKIIHGHRHGQILKNYFRSELFINEMIKLGYKLKMKNPNQSGSTTFVL</sequence>
<dbReference type="InterPro" id="IPR002625">
    <property type="entry name" value="Smr_dom"/>
</dbReference>
<dbReference type="EMBL" id="BARU01016991">
    <property type="protein sequence ID" value="GAH55012.1"/>
    <property type="molecule type" value="Genomic_DNA"/>
</dbReference>
<dbReference type="AlphaFoldDB" id="X1GCT8"/>
<proteinExistence type="predicted"/>
<accession>X1GCT8</accession>
<organism evidence="2">
    <name type="scientific">marine sediment metagenome</name>
    <dbReference type="NCBI Taxonomy" id="412755"/>
    <lineage>
        <taxon>unclassified sequences</taxon>
        <taxon>metagenomes</taxon>
        <taxon>ecological metagenomes</taxon>
    </lineage>
</organism>
<evidence type="ECO:0000259" key="1">
    <source>
        <dbReference type="Pfam" id="PF01713"/>
    </source>
</evidence>
<comment type="caution">
    <text evidence="2">The sequence shown here is derived from an EMBL/GenBank/DDBJ whole genome shotgun (WGS) entry which is preliminary data.</text>
</comment>
<name>X1GCT8_9ZZZZ</name>
<feature type="domain" description="Smr" evidence="1">
    <location>
        <begin position="1"/>
        <end position="54"/>
    </location>
</feature>
<reference evidence="2" key="1">
    <citation type="journal article" date="2014" name="Front. Microbiol.">
        <title>High frequency of phylogenetically diverse reductive dehalogenase-homologous genes in deep subseafloor sedimentary metagenomes.</title>
        <authorList>
            <person name="Kawai M."/>
            <person name="Futagami T."/>
            <person name="Toyoda A."/>
            <person name="Takaki Y."/>
            <person name="Nishi S."/>
            <person name="Hori S."/>
            <person name="Arai W."/>
            <person name="Tsubouchi T."/>
            <person name="Morono Y."/>
            <person name="Uchiyama I."/>
            <person name="Ito T."/>
            <person name="Fujiyama A."/>
            <person name="Inagaki F."/>
            <person name="Takami H."/>
        </authorList>
    </citation>
    <scope>NUCLEOTIDE SEQUENCE</scope>
    <source>
        <strain evidence="2">Expedition CK06-06</strain>
    </source>
</reference>
<dbReference type="Pfam" id="PF01713">
    <property type="entry name" value="Smr"/>
    <property type="match status" value="1"/>
</dbReference>
<gene>
    <name evidence="2" type="ORF">S03H2_28207</name>
</gene>
<protein>
    <recommendedName>
        <fullName evidence="1">Smr domain-containing protein</fullName>
    </recommendedName>
</protein>
<dbReference type="Gene3D" id="3.30.1370.110">
    <property type="match status" value="1"/>
</dbReference>
<evidence type="ECO:0000313" key="2">
    <source>
        <dbReference type="EMBL" id="GAH55012.1"/>
    </source>
</evidence>